<gene>
    <name evidence="1" type="ORF">GMARGA_LOCUS34149</name>
</gene>
<feature type="non-terminal residue" evidence="1">
    <location>
        <position position="1"/>
    </location>
</feature>
<sequence length="55" mass="6156">KIDASIKVKSIKTIKADDDSVSFKVVVKDGEKDTFTISLEDKDEKIKATIKNEKD</sequence>
<evidence type="ECO:0000313" key="2">
    <source>
        <dbReference type="Proteomes" id="UP000789901"/>
    </source>
</evidence>
<organism evidence="1 2">
    <name type="scientific">Gigaspora margarita</name>
    <dbReference type="NCBI Taxonomy" id="4874"/>
    <lineage>
        <taxon>Eukaryota</taxon>
        <taxon>Fungi</taxon>
        <taxon>Fungi incertae sedis</taxon>
        <taxon>Mucoromycota</taxon>
        <taxon>Glomeromycotina</taxon>
        <taxon>Glomeromycetes</taxon>
        <taxon>Diversisporales</taxon>
        <taxon>Gigasporaceae</taxon>
        <taxon>Gigaspora</taxon>
    </lineage>
</organism>
<keyword evidence="2" id="KW-1185">Reference proteome</keyword>
<proteinExistence type="predicted"/>
<evidence type="ECO:0000313" key="1">
    <source>
        <dbReference type="EMBL" id="CAG8838795.1"/>
    </source>
</evidence>
<reference evidence="1 2" key="1">
    <citation type="submission" date="2021-06" db="EMBL/GenBank/DDBJ databases">
        <authorList>
            <person name="Kallberg Y."/>
            <person name="Tangrot J."/>
            <person name="Rosling A."/>
        </authorList>
    </citation>
    <scope>NUCLEOTIDE SEQUENCE [LARGE SCALE GENOMIC DNA]</scope>
    <source>
        <strain evidence="1 2">120-4 pot B 10/14</strain>
    </source>
</reference>
<comment type="caution">
    <text evidence="1">The sequence shown here is derived from an EMBL/GenBank/DDBJ whole genome shotgun (WGS) entry which is preliminary data.</text>
</comment>
<name>A0ABN7WR68_GIGMA</name>
<protein>
    <submittedName>
        <fullName evidence="1">11699_t:CDS:1</fullName>
    </submittedName>
</protein>
<dbReference type="EMBL" id="CAJVQB010058981">
    <property type="protein sequence ID" value="CAG8838795.1"/>
    <property type="molecule type" value="Genomic_DNA"/>
</dbReference>
<accession>A0ABN7WR68</accession>
<dbReference type="Proteomes" id="UP000789901">
    <property type="component" value="Unassembled WGS sequence"/>
</dbReference>